<feature type="region of interest" description="Disordered" evidence="4">
    <location>
        <begin position="519"/>
        <end position="546"/>
    </location>
</feature>
<dbReference type="PRINTS" id="PR00463">
    <property type="entry name" value="EP450I"/>
</dbReference>
<feature type="compositionally biased region" description="Pro residues" evidence="4">
    <location>
        <begin position="1"/>
        <end position="12"/>
    </location>
</feature>
<evidence type="ECO:0000259" key="5">
    <source>
        <dbReference type="Pfam" id="PF22893"/>
    </source>
</evidence>
<accession>A0A5N6KY15</accession>
<dbReference type="InterPro" id="IPR002401">
    <property type="entry name" value="Cyt_P450_E_grp-I"/>
</dbReference>
<comment type="cofactor">
    <cofactor evidence="2">
        <name>heme</name>
        <dbReference type="ChEBI" id="CHEBI:30413"/>
    </cofactor>
</comment>
<dbReference type="InterPro" id="IPR050121">
    <property type="entry name" value="Cytochrome_P450_monoxygenase"/>
</dbReference>
<feature type="binding site" description="axial binding residue" evidence="2">
    <location>
        <position position="1287"/>
    </location>
    <ligand>
        <name>heme</name>
        <dbReference type="ChEBI" id="CHEBI:30413"/>
    </ligand>
    <ligandPart>
        <name>Fe</name>
        <dbReference type="ChEBI" id="CHEBI:18248"/>
    </ligandPart>
</feature>
<dbReference type="Gene3D" id="1.10.630.10">
    <property type="entry name" value="Cytochrome P450"/>
    <property type="match status" value="1"/>
</dbReference>
<keyword evidence="2" id="KW-0479">Metal-binding</keyword>
<feature type="compositionally biased region" description="Polar residues" evidence="4">
    <location>
        <begin position="526"/>
        <end position="535"/>
    </location>
</feature>
<dbReference type="SUPFAM" id="SSF48264">
    <property type="entry name" value="Cytochrome P450"/>
    <property type="match status" value="1"/>
</dbReference>
<dbReference type="GO" id="GO:0005506">
    <property type="term" value="F:iron ion binding"/>
    <property type="evidence" value="ECO:0007669"/>
    <property type="project" value="InterPro"/>
</dbReference>
<dbReference type="GO" id="GO:0016705">
    <property type="term" value="F:oxidoreductase activity, acting on paired donors, with incorporation or reduction of molecular oxygen"/>
    <property type="evidence" value="ECO:0007669"/>
    <property type="project" value="InterPro"/>
</dbReference>
<gene>
    <name evidence="6" type="ORF">FH972_024277</name>
</gene>
<name>A0A5N6KY15_9ROSI</name>
<comment type="similarity">
    <text evidence="1">Belongs to the cytochrome P450 family.</text>
</comment>
<feature type="compositionally biased region" description="Polar residues" evidence="4">
    <location>
        <begin position="566"/>
        <end position="581"/>
    </location>
</feature>
<dbReference type="InterPro" id="IPR036396">
    <property type="entry name" value="Cyt_P450_sf"/>
</dbReference>
<proteinExistence type="inferred from homology"/>
<keyword evidence="2" id="KW-0408">Iron</keyword>
<dbReference type="InterPro" id="IPR001128">
    <property type="entry name" value="Cyt_P450"/>
</dbReference>
<feature type="compositionally biased region" description="Basic and acidic residues" evidence="4">
    <location>
        <begin position="30"/>
        <end position="51"/>
    </location>
</feature>
<dbReference type="OrthoDB" id="10029320at2759"/>
<feature type="compositionally biased region" description="Acidic residues" evidence="4">
    <location>
        <begin position="269"/>
        <end position="311"/>
    </location>
</feature>
<evidence type="ECO:0000313" key="7">
    <source>
        <dbReference type="Proteomes" id="UP000327013"/>
    </source>
</evidence>
<evidence type="ECO:0000256" key="3">
    <source>
        <dbReference type="SAM" id="Coils"/>
    </source>
</evidence>
<dbReference type="Pfam" id="PF00067">
    <property type="entry name" value="p450"/>
    <property type="match status" value="1"/>
</dbReference>
<feature type="region of interest" description="Disordered" evidence="4">
    <location>
        <begin position="265"/>
        <end position="319"/>
    </location>
</feature>
<dbReference type="PANTHER" id="PTHR24305">
    <property type="entry name" value="CYTOCHROME P450"/>
    <property type="match status" value="1"/>
</dbReference>
<feature type="region of interest" description="Disordered" evidence="4">
    <location>
        <begin position="597"/>
        <end position="623"/>
    </location>
</feature>
<keyword evidence="2" id="KW-0349">Heme</keyword>
<keyword evidence="7" id="KW-1185">Reference proteome</keyword>
<keyword evidence="3" id="KW-0175">Coiled coil</keyword>
<evidence type="ECO:0000256" key="1">
    <source>
        <dbReference type="ARBA" id="ARBA00010617"/>
    </source>
</evidence>
<protein>
    <recommendedName>
        <fullName evidence="5">Ubiquitin-like domain-containing protein</fullName>
    </recommendedName>
</protein>
<feature type="region of interest" description="Disordered" evidence="4">
    <location>
        <begin position="560"/>
        <end position="581"/>
    </location>
</feature>
<feature type="region of interest" description="Disordered" evidence="4">
    <location>
        <begin position="1"/>
        <end position="65"/>
    </location>
</feature>
<evidence type="ECO:0000256" key="2">
    <source>
        <dbReference type="PIRSR" id="PIRSR602401-1"/>
    </source>
</evidence>
<dbReference type="Pfam" id="PF22893">
    <property type="entry name" value="ULD_2"/>
    <property type="match status" value="1"/>
</dbReference>
<feature type="coiled-coil region" evidence="3">
    <location>
        <begin position="752"/>
        <end position="786"/>
    </location>
</feature>
<sequence>MDERPPALPPRRNPAITEVTAEPSGNEPTKVTRERIEIPDRANGAVEDKDANGSIDSGYGSLADTPGDVKRTASFQGEEVVLGDPGLFGRKPKKMRRFRMPISEAHRSRYTDLEETFCRGLEKLLSKKKKKHVKPLDIGLVVLGQTESCARPCILVTCNKLVVRYVTTFFDQSWVGEELNPTSGDGFPSFDLYIKSMPCKPKAAGPVEVFERQADKNYLEVITNGYPVFAQTPYGWKRSTIGGFIDVKKTIGPVETYGLTAGHLITPWDESDDESGTESEEDDDDSRTVTDNEEDEWDIDLEDTRFDDEDKLPEAQSAATDRSYTFEVPDIMDLAVLGHGFELVSSAMGCKSLDYALLTVQDMARCFNSRPLREQPTEHKFDEARSVTLLNAMGIGLAGNLSMSLSSLLLSQKAGFVKTFKLELLDGYGVTDGDSGAWVVDTESDVVYGHVVAVDLFGDAHVVPLERVLSDMRLGFDAVEVKLAEAGPPREVESIASNIAPNSTSARFHGSYSFPDSGYATREASKNSTVETLQPQPGPSWDSGSVSIGTYNPPYYQPGSGVDSAYVSQNASPEEQNTLRNQTRAAQAKAAQYGIPSRIAAGGGPGPNPAIPRPDDLAYGNSQGHSYGAYAPLARTSSVSQQYSAPKYDQTQLPYVAELQSNSPNPYVATYDVSGSDKANQFELGAMRKELVQLEGKVKSQEEELQYLRKALAETRTSLEGYHGHAHERTRDYEADHESYLEPLSDSTNVNLARATRKVSRSREQIAEAEANLETALVERRRLQNRIQVIDPMGIKYALPLEHVQTWKSLSLPDETMYKQIQDQQFDLISSEGEVIPRQCWAELIEPGFTVVMNLWQHRSGPLRYVPTLSGDVFGLGHILGQFSSDPISLLMEASRTIPNNGLLRARGPILMKSRLFPTSPKALADILNHRCYDFEKPRCDRDFLRRPIGNGLVVAEGSDHKLQRKSVWPAFRGDQMKGLVPIFWSKSIEFVDVVARKKCQSLLESSDKTSGCVELGAIVSRVTLDIIGAAGLGYNFNTLHNSGDELAKVYASLTDPSNPVIAKNYIAHFLLPTAVAQRLPFVGNSLINKSSLRLRGICKQLIIDKKHAFDQNSKEQKNETILSLLLHSNAFSDDAIVDQLLTFLAAGHETTSSALEWALYMLAKHQDVQQRLREEVKAHVGLLSYKMDSDKLDQMQYLNAVCMEVLRYWPTVPISTRTAICDTVIADTFVPKGTDIDMVPMLLNKSTDLWGPDAGEFNPDRWLKKSDGGSSSLYSFMTFIHGPRSCIGQGFAKAELKCLLAAFMLQFQFEMENPNEVIIPAGIVTVKPKYGLHLRLRNMASTI</sequence>
<feature type="domain" description="Ubiquitin-like" evidence="5">
    <location>
        <begin position="784"/>
        <end position="858"/>
    </location>
</feature>
<dbReference type="PANTHER" id="PTHR24305:SF166">
    <property type="entry name" value="CYTOCHROME P450 12A4, MITOCHONDRIAL-RELATED"/>
    <property type="match status" value="1"/>
</dbReference>
<organism evidence="6 7">
    <name type="scientific">Carpinus fangiana</name>
    <dbReference type="NCBI Taxonomy" id="176857"/>
    <lineage>
        <taxon>Eukaryota</taxon>
        <taxon>Viridiplantae</taxon>
        <taxon>Streptophyta</taxon>
        <taxon>Embryophyta</taxon>
        <taxon>Tracheophyta</taxon>
        <taxon>Spermatophyta</taxon>
        <taxon>Magnoliopsida</taxon>
        <taxon>eudicotyledons</taxon>
        <taxon>Gunneridae</taxon>
        <taxon>Pentapetalae</taxon>
        <taxon>rosids</taxon>
        <taxon>fabids</taxon>
        <taxon>Fagales</taxon>
        <taxon>Betulaceae</taxon>
        <taxon>Carpinus</taxon>
    </lineage>
</organism>
<evidence type="ECO:0000313" key="6">
    <source>
        <dbReference type="EMBL" id="KAB8356701.1"/>
    </source>
</evidence>
<dbReference type="EMBL" id="VIBQ01000016">
    <property type="protein sequence ID" value="KAB8356701.1"/>
    <property type="molecule type" value="Genomic_DNA"/>
</dbReference>
<feature type="coiled-coil region" evidence="3">
    <location>
        <begin position="684"/>
        <end position="718"/>
    </location>
</feature>
<dbReference type="GO" id="GO:0020037">
    <property type="term" value="F:heme binding"/>
    <property type="evidence" value="ECO:0007669"/>
    <property type="project" value="InterPro"/>
</dbReference>
<dbReference type="PRINTS" id="PR00385">
    <property type="entry name" value="P450"/>
</dbReference>
<evidence type="ECO:0000256" key="4">
    <source>
        <dbReference type="SAM" id="MobiDB-lite"/>
    </source>
</evidence>
<dbReference type="CDD" id="cd11069">
    <property type="entry name" value="CYP_FUM15-like"/>
    <property type="match status" value="1"/>
</dbReference>
<comment type="caution">
    <text evidence="6">The sequence shown here is derived from an EMBL/GenBank/DDBJ whole genome shotgun (WGS) entry which is preliminary data.</text>
</comment>
<dbReference type="Proteomes" id="UP000327013">
    <property type="component" value="Unassembled WGS sequence"/>
</dbReference>
<reference evidence="6 7" key="1">
    <citation type="submission" date="2019-06" db="EMBL/GenBank/DDBJ databases">
        <title>A chromosomal-level reference genome of Carpinus fangiana (Coryloideae, Betulaceae).</title>
        <authorList>
            <person name="Yang X."/>
            <person name="Wang Z."/>
            <person name="Zhang L."/>
            <person name="Hao G."/>
            <person name="Liu J."/>
            <person name="Yang Y."/>
        </authorList>
    </citation>
    <scope>NUCLEOTIDE SEQUENCE [LARGE SCALE GENOMIC DNA]</scope>
    <source>
        <strain evidence="6">Cfa_2016G</strain>
        <tissue evidence="6">Leaf</tissue>
    </source>
</reference>
<dbReference type="InterPro" id="IPR054464">
    <property type="entry name" value="ULD_fung"/>
</dbReference>
<dbReference type="GO" id="GO:0004497">
    <property type="term" value="F:monooxygenase activity"/>
    <property type="evidence" value="ECO:0007669"/>
    <property type="project" value="InterPro"/>
</dbReference>